<dbReference type="CDD" id="cd00590">
    <property type="entry name" value="RRM_SF"/>
    <property type="match status" value="1"/>
</dbReference>
<dbReference type="KEGG" id="hir:HETIRDRAFT_443517"/>
<dbReference type="GO" id="GO:0003723">
    <property type="term" value="F:RNA binding"/>
    <property type="evidence" value="ECO:0007669"/>
    <property type="project" value="UniProtKB-UniRule"/>
</dbReference>
<dbReference type="SUPFAM" id="SSF54616">
    <property type="entry name" value="DNA-binding domain of Mlu1-box binding protein MBP1"/>
    <property type="match status" value="1"/>
</dbReference>
<feature type="region of interest" description="Disordered" evidence="4">
    <location>
        <begin position="2141"/>
        <end position="2236"/>
    </location>
</feature>
<evidence type="ECO:0000259" key="6">
    <source>
        <dbReference type="PROSITE" id="PS50303"/>
    </source>
</evidence>
<dbReference type="SMART" id="SM00025">
    <property type="entry name" value="Pumilio"/>
    <property type="match status" value="6"/>
</dbReference>
<evidence type="ECO:0000313" key="7">
    <source>
        <dbReference type="EMBL" id="ETW85521.1"/>
    </source>
</evidence>
<dbReference type="InterPro" id="IPR012677">
    <property type="entry name" value="Nucleotide-bd_a/b_plait_sf"/>
</dbReference>
<feature type="region of interest" description="Disordered" evidence="4">
    <location>
        <begin position="400"/>
        <end position="450"/>
    </location>
</feature>
<feature type="compositionally biased region" description="Polar residues" evidence="4">
    <location>
        <begin position="2141"/>
        <end position="2168"/>
    </location>
</feature>
<dbReference type="GeneID" id="20675529"/>
<feature type="region of interest" description="Disordered" evidence="4">
    <location>
        <begin position="1026"/>
        <end position="1063"/>
    </location>
</feature>
<feature type="compositionally biased region" description="Low complexity" evidence="4">
    <location>
        <begin position="291"/>
        <end position="303"/>
    </location>
</feature>
<evidence type="ECO:0000256" key="4">
    <source>
        <dbReference type="SAM" id="MobiDB-lite"/>
    </source>
</evidence>
<feature type="domain" description="RRM" evidence="5">
    <location>
        <begin position="1550"/>
        <end position="1625"/>
    </location>
</feature>
<feature type="region of interest" description="Disordered" evidence="4">
    <location>
        <begin position="1500"/>
        <end position="1530"/>
    </location>
</feature>
<feature type="compositionally biased region" description="Basic and acidic residues" evidence="4">
    <location>
        <begin position="599"/>
        <end position="612"/>
    </location>
</feature>
<dbReference type="InterPro" id="IPR035979">
    <property type="entry name" value="RBD_domain_sf"/>
</dbReference>
<dbReference type="PANTHER" id="PTHR47093">
    <property type="entry name" value="PROTEIN JSN1-RELATED"/>
    <property type="match status" value="1"/>
</dbReference>
<dbReference type="Gene3D" id="3.10.260.10">
    <property type="entry name" value="Transcription regulator HTH, APSES-type DNA-binding domain"/>
    <property type="match status" value="1"/>
</dbReference>
<accession>W4KKC1</accession>
<dbReference type="eggNOG" id="KOG0153">
    <property type="taxonomic scope" value="Eukaryota"/>
</dbReference>
<reference evidence="7 8" key="1">
    <citation type="journal article" date="2012" name="New Phytol.">
        <title>Insight into trade-off between wood decay and parasitism from the genome of a fungal forest pathogen.</title>
        <authorList>
            <person name="Olson A."/>
            <person name="Aerts A."/>
            <person name="Asiegbu F."/>
            <person name="Belbahri L."/>
            <person name="Bouzid O."/>
            <person name="Broberg A."/>
            <person name="Canback B."/>
            <person name="Coutinho P.M."/>
            <person name="Cullen D."/>
            <person name="Dalman K."/>
            <person name="Deflorio G."/>
            <person name="van Diepen L.T."/>
            <person name="Dunand C."/>
            <person name="Duplessis S."/>
            <person name="Durling M."/>
            <person name="Gonthier P."/>
            <person name="Grimwood J."/>
            <person name="Fossdal C.G."/>
            <person name="Hansson D."/>
            <person name="Henrissat B."/>
            <person name="Hietala A."/>
            <person name="Himmelstrand K."/>
            <person name="Hoffmeister D."/>
            <person name="Hogberg N."/>
            <person name="James T.Y."/>
            <person name="Karlsson M."/>
            <person name="Kohler A."/>
            <person name="Kues U."/>
            <person name="Lee Y.H."/>
            <person name="Lin Y.C."/>
            <person name="Lind M."/>
            <person name="Lindquist E."/>
            <person name="Lombard V."/>
            <person name="Lucas S."/>
            <person name="Lunden K."/>
            <person name="Morin E."/>
            <person name="Murat C."/>
            <person name="Park J."/>
            <person name="Raffaello T."/>
            <person name="Rouze P."/>
            <person name="Salamov A."/>
            <person name="Schmutz J."/>
            <person name="Solheim H."/>
            <person name="Stahlberg J."/>
            <person name="Velez H."/>
            <person name="de Vries R.P."/>
            <person name="Wiebenga A."/>
            <person name="Woodward S."/>
            <person name="Yakovlev I."/>
            <person name="Garbelotto M."/>
            <person name="Martin F."/>
            <person name="Grigoriev I.V."/>
            <person name="Stenlid J."/>
        </authorList>
    </citation>
    <scope>NUCLEOTIDE SEQUENCE [LARGE SCALE GENOMIC DNA]</scope>
    <source>
        <strain evidence="7 8">TC 32-1</strain>
    </source>
</reference>
<dbReference type="SUPFAM" id="SSF54928">
    <property type="entry name" value="RNA-binding domain, RBD"/>
    <property type="match status" value="2"/>
</dbReference>
<dbReference type="InterPro" id="IPR057511">
    <property type="entry name" value="WH_GDS1"/>
</dbReference>
<dbReference type="PANTHER" id="PTHR47093:SF1">
    <property type="entry name" value="PROTEIN JSN1-RELATED"/>
    <property type="match status" value="1"/>
</dbReference>
<dbReference type="Pfam" id="PF25318">
    <property type="entry name" value="WHD_GDS1"/>
    <property type="match status" value="1"/>
</dbReference>
<feature type="compositionally biased region" description="Basic and acidic residues" evidence="4">
    <location>
        <begin position="266"/>
        <end position="280"/>
    </location>
</feature>
<feature type="region of interest" description="Disordered" evidence="4">
    <location>
        <begin position="229"/>
        <end position="388"/>
    </location>
</feature>
<dbReference type="InterPro" id="IPR011989">
    <property type="entry name" value="ARM-like"/>
</dbReference>
<organism evidence="7 8">
    <name type="scientific">Heterobasidion irregulare (strain TC 32-1)</name>
    <dbReference type="NCBI Taxonomy" id="747525"/>
    <lineage>
        <taxon>Eukaryota</taxon>
        <taxon>Fungi</taxon>
        <taxon>Dikarya</taxon>
        <taxon>Basidiomycota</taxon>
        <taxon>Agaricomycotina</taxon>
        <taxon>Agaricomycetes</taxon>
        <taxon>Russulales</taxon>
        <taxon>Bondarzewiaceae</taxon>
        <taxon>Heterobasidion</taxon>
        <taxon>Heterobasidion annosum species complex</taxon>
    </lineage>
</organism>
<dbReference type="RefSeq" id="XP_009542373.1">
    <property type="nucleotide sequence ID" value="XM_009544078.1"/>
</dbReference>
<dbReference type="InterPro" id="IPR000504">
    <property type="entry name" value="RRM_dom"/>
</dbReference>
<dbReference type="Proteomes" id="UP000030671">
    <property type="component" value="Unassembled WGS sequence"/>
</dbReference>
<dbReference type="InterPro" id="IPR036887">
    <property type="entry name" value="HTH_APSES_sf"/>
</dbReference>
<dbReference type="InterPro" id="IPR016024">
    <property type="entry name" value="ARM-type_fold"/>
</dbReference>
<dbReference type="STRING" id="747525.W4KKC1"/>
<dbReference type="SMART" id="SM00360">
    <property type="entry name" value="RRM"/>
    <property type="match status" value="2"/>
</dbReference>
<dbReference type="HOGENOM" id="CLU_230383_0_0_1"/>
<dbReference type="PROSITE" id="PS50102">
    <property type="entry name" value="RRM"/>
    <property type="match status" value="2"/>
</dbReference>
<dbReference type="eggNOG" id="KOG4574">
    <property type="taxonomic scope" value="Eukaryota"/>
</dbReference>
<feature type="compositionally biased region" description="Low complexity" evidence="4">
    <location>
        <begin position="2169"/>
        <end position="2187"/>
    </location>
</feature>
<feature type="region of interest" description="Disordered" evidence="4">
    <location>
        <begin position="592"/>
        <end position="686"/>
    </location>
</feature>
<feature type="compositionally biased region" description="Low complexity" evidence="4">
    <location>
        <begin position="1502"/>
        <end position="1518"/>
    </location>
</feature>
<feature type="domain" description="RRM" evidence="5">
    <location>
        <begin position="1426"/>
        <end position="1504"/>
    </location>
</feature>
<feature type="compositionally biased region" description="Basic and acidic residues" evidence="4">
    <location>
        <begin position="235"/>
        <end position="249"/>
    </location>
</feature>
<dbReference type="PROSITE" id="PS50302">
    <property type="entry name" value="PUM"/>
    <property type="match status" value="1"/>
</dbReference>
<dbReference type="OrthoDB" id="2017782at2759"/>
<dbReference type="PROSITE" id="PS50303">
    <property type="entry name" value="PUM_HD"/>
    <property type="match status" value="1"/>
</dbReference>
<dbReference type="Gene3D" id="1.25.10.10">
    <property type="entry name" value="Leucine-rich Repeat Variant"/>
    <property type="match status" value="1"/>
</dbReference>
<feature type="compositionally biased region" description="Polar residues" evidence="4">
    <location>
        <begin position="1414"/>
        <end position="1423"/>
    </location>
</feature>
<proteinExistence type="predicted"/>
<dbReference type="Gene3D" id="3.30.70.330">
    <property type="match status" value="2"/>
</dbReference>
<dbReference type="GO" id="GO:0000288">
    <property type="term" value="P:nuclear-transcribed mRNA catabolic process, deadenylation-dependent decay"/>
    <property type="evidence" value="ECO:0007669"/>
    <property type="project" value="TreeGrafter"/>
</dbReference>
<name>W4KKC1_HETIT</name>
<evidence type="ECO:0000256" key="1">
    <source>
        <dbReference type="ARBA" id="ARBA00022737"/>
    </source>
</evidence>
<feature type="compositionally biased region" description="Acidic residues" evidence="4">
    <location>
        <begin position="409"/>
        <end position="429"/>
    </location>
</feature>
<feature type="compositionally biased region" description="Polar residues" evidence="4">
    <location>
        <begin position="2223"/>
        <end position="2232"/>
    </location>
</feature>
<dbReference type="GO" id="GO:0003677">
    <property type="term" value="F:DNA binding"/>
    <property type="evidence" value="ECO:0007669"/>
    <property type="project" value="InterPro"/>
</dbReference>
<evidence type="ECO:0000313" key="8">
    <source>
        <dbReference type="Proteomes" id="UP000030671"/>
    </source>
</evidence>
<evidence type="ECO:0000256" key="2">
    <source>
        <dbReference type="PROSITE-ProRule" id="PRU00176"/>
    </source>
</evidence>
<dbReference type="SUPFAM" id="SSF48371">
    <property type="entry name" value="ARM repeat"/>
    <property type="match status" value="1"/>
</dbReference>
<feature type="compositionally biased region" description="Polar residues" evidence="4">
    <location>
        <begin position="1519"/>
        <end position="1528"/>
    </location>
</feature>
<dbReference type="Pfam" id="PF00806">
    <property type="entry name" value="PUF"/>
    <property type="match status" value="2"/>
</dbReference>
<keyword evidence="1" id="KW-0677">Repeat</keyword>
<gene>
    <name evidence="7" type="ORF">HETIRDRAFT_443517</name>
</gene>
<sequence>MDPALATHPIPHGHPSASFQHHYGTRIRQNSVIKPSARLRQPADSPAPPRRIRPALPVSKPGQPSLAPPTDSGIPDFPPPHVMLHVEDSSSKVFLAIGRSFLSVDNRAMTIKDLAEMTMKFGLVCQNASAAGQAITTYIRNHMHRCDTQQDYPLLSRHVLSGTPSDDELVSALHSRSGGAHCALAPGDNRVTNFRRGTMVWYLSKAAGAPCPFARAGIRLCEYTENGKVGVSAGPRERKRERDRVRRQEQCGQKRKRLARACADGGKADSDSGSDAEKRPPKVKLTLRLKPSPSSIASSSPLSTPAPEPIPREIIDVSDDSNSDDDSMSVDSESSSDEDEDDESMRDSPSSEMPYLSPPVDSPIAYRRSPSVPFSVASPPPDSEDDFDYVNSISAFRRYPSMPLRGAPWDDDDDDMDWDDEDEDEEELELGGSSLPRIASSSHFDDSGFVKQEPCDHMRRVLDEWEHLDNGFDSMKVMEVVTQAAAGLEVSSNMVKVEESDHWEYDSHDAPSPTPYNLPGDDETYHVPLKEEAHTPSLIMGYSSTFSPDDDGLICGSPLTPLSVVSPISEIGEMRWATMRRPSELMWKDAELLGPDSIPPHELEEGDWDSKKSRSQTLDPVPSIRAVSEAPSDMSPFPDTPSAESDDTQDEVPPTPPTFTSPLPLWRPSQPTLSSSRADVRPRPSPLLEQKGVQTDVVVVDTCEPCSPAVTATQVEGITVYQMTVESSRLLRRIDTDFVNLGLIAKYLSVPTPPAASIPNAMYVTQGSSIACGTWVPLPEAQAFVKEHRAADSCLDTFLSDLLFERFPQALQDFHRSNARGRLLNQFGPHFASTQEAKEAKRLLQRREVPLREASTPWERGMVSYWDVEDHLLSVHPSLTLTDLSLPMKSEDKAVVETPLSPTEQEMFQTLCHLSDWENSPPTTAVPIADDCARDTTAEVDADVRKEAAADALHLFRRPRRLPPTPTKDTHRRWGERLRRKHYEQLRPLLGKPLPRLPPLPSQRVVDRAREMQGDGMIGRYRPPALRALASGGSPPNDISPATSTTAADGSGLPPNTYPAGFRRARAGTLPSNVSLAAQQYAATNTLGSTAPSTESFSDQLQQLASTAQNAAAAPMRPSLRHSASVASSVASSALTERNSRLRSGSLTILPSDGLSNAFGPSIFSSSWLSNNNSSFPVLDELHSVTSMDSGADEFDVHTLDYLGLDESHHRMMPQAATISELRNQAQAAIAGNLSNPPRMRATTVSHPYRRMSAATASLLATPNAEEEEDIYEQSYNRQNIDPYGDSLTPDSYYPPSYVAQGFRQSEHLGANLNSRPRAISVGILEDPSHLHRRAAAALDPSPYELATAVNSYNNAGGSQLNIPGGILKTDKLAPSRGAGVSPTVRFPNGELSATRSSPYLAAPGQTGRAVSPKSEQSTQMQTPTRSLWIGNLDSSVTSEQLIHVFAPYGAIESLRLLPEKECGFVNFVDLADAVRAKEDVLNRLGGNIGMPNGQTVRIGFGKADSAPAAPGKGAGASTPNSTSSIGTGKNAANAGLSGIDAQLQSSPTRALWIGSIPSTTTPATILSVFSPYGPIESARVLTHKNCGFINFERLDDAVRARKALNGRDVLGSDVGAIRIGFAKVPVKNGQEGAGGQEENPGVSAQGVGDLSVGATIHALRSVKGASTIPVDQQVLGGAVENYRSNLLLSMISAGTHNTAYVNDGTPKPAGWTPTVTEQQMIMKELAGGSPDADADIQALSEFRPPTMYYTTIPLVSERPHNRRWDASKLRELRKRMDSNTISDEEIEQVAADFLDGEIVDLASDWLGNTVVQKLFEKCSTQARLAMLERIGPHLAMIGIHKNGTWAAQKIIDCVQTPEEVALIASNLRPYAPPLLLDQFGNYVIQYVWCCLRFGGPADDFIFDAMVDRLWDVAQGRFGARSMRACLESPNISINQQRRIATAIILNSIPLATNPNGALLLTWLLDTSGFPSRYLLLAPRFTPHLSHLCTHKLASLTVLRIVNQKVEPQASSQVVDALFSSPGDHVLTDVLGDQVNGVAVVHKILTSPFIDAAQRPAYIEATKRVLIELKVIATQAYRRLIEEVGLPIPNFPANYPNAATTPGAKTKFGTSPTTYGMPGLPSGYSTHDQNLASMMAALQMGGQNPQSGQPQLSIDPAYNQNNPNQRGRNSNPASAFSPASDPFNPFAIRSPDLSSPRGATPRRNGGMSSTPSVPATPVPSGPYGNQSPSLASAGNILGMGQPSYNGMAPQSVPPQAYQAYMYQMYQQNLTPNMGAFHA</sequence>
<feature type="compositionally biased region" description="Acidic residues" evidence="4">
    <location>
        <begin position="316"/>
        <end position="344"/>
    </location>
</feature>
<dbReference type="Pfam" id="PF00076">
    <property type="entry name" value="RRM_1"/>
    <property type="match status" value="2"/>
</dbReference>
<protein>
    <submittedName>
        <fullName evidence="7">Uncharacterized protein</fullName>
    </submittedName>
</protein>
<dbReference type="FunFam" id="3.30.70.330:FF:000486">
    <property type="entry name" value="Pumilio domain-containing protein c"/>
    <property type="match status" value="1"/>
</dbReference>
<dbReference type="InterPro" id="IPR033133">
    <property type="entry name" value="PUM-HD"/>
</dbReference>
<keyword evidence="8" id="KW-1185">Reference proteome</keyword>
<dbReference type="InterPro" id="IPR001313">
    <property type="entry name" value="Pumilio_RNA-bd_rpt"/>
</dbReference>
<feature type="region of interest" description="Disordered" evidence="4">
    <location>
        <begin position="1"/>
        <end position="20"/>
    </location>
</feature>
<feature type="domain" description="PUM-HD" evidence="6">
    <location>
        <begin position="1732"/>
        <end position="2088"/>
    </location>
</feature>
<keyword evidence="2" id="KW-0694">RNA-binding</keyword>
<dbReference type="InterPro" id="IPR052645">
    <property type="entry name" value="Pumilio_domain_protein"/>
</dbReference>
<evidence type="ECO:0000259" key="5">
    <source>
        <dbReference type="PROSITE" id="PS50102"/>
    </source>
</evidence>
<dbReference type="EMBL" id="KI925455">
    <property type="protein sequence ID" value="ETW85521.1"/>
    <property type="molecule type" value="Genomic_DNA"/>
</dbReference>
<feature type="repeat" description="Pumilio" evidence="3">
    <location>
        <begin position="1793"/>
        <end position="1829"/>
    </location>
</feature>
<feature type="region of interest" description="Disordered" evidence="4">
    <location>
        <begin position="30"/>
        <end position="74"/>
    </location>
</feature>
<dbReference type="InParanoid" id="W4KKC1"/>
<evidence type="ECO:0000256" key="3">
    <source>
        <dbReference type="PROSITE-ProRule" id="PRU00317"/>
    </source>
</evidence>
<dbReference type="FunFam" id="3.30.70.330:FF:000842">
    <property type="entry name" value="Pumilio domain-containing protein c"/>
    <property type="match status" value="1"/>
</dbReference>
<feature type="region of interest" description="Disordered" evidence="4">
    <location>
        <begin position="1379"/>
        <end position="1423"/>
    </location>
</feature>